<dbReference type="RefSeq" id="WP_078372345.1">
    <property type="nucleotide sequence ID" value="NZ_FIYH01000001.1"/>
</dbReference>
<dbReference type="Proteomes" id="UP000358702">
    <property type="component" value="Unassembled WGS sequence"/>
</dbReference>
<name>A0A4F2RGR4_STREE</name>
<evidence type="ECO:0000313" key="1">
    <source>
        <dbReference type="EMBL" id="VKB45701.1"/>
    </source>
</evidence>
<evidence type="ECO:0000313" key="2">
    <source>
        <dbReference type="Proteomes" id="UP000358702"/>
    </source>
</evidence>
<reference evidence="1 2" key="1">
    <citation type="submission" date="2019-04" db="EMBL/GenBank/DDBJ databases">
        <authorList>
            <consortium name="Pathogen Informatics"/>
        </authorList>
    </citation>
    <scope>NUCLEOTIDE SEQUENCE [LARGE SCALE GENOMIC DNA]</scope>
    <source>
        <strain evidence="1 2">GPSC21</strain>
    </source>
</reference>
<gene>
    <name evidence="1" type="ORF">SAMEA3353631_00057</name>
</gene>
<dbReference type="AlphaFoldDB" id="A0A4F2RGR4"/>
<organism evidence="1 2">
    <name type="scientific">Streptococcus pneumoniae</name>
    <dbReference type="NCBI Taxonomy" id="1313"/>
    <lineage>
        <taxon>Bacteria</taxon>
        <taxon>Bacillati</taxon>
        <taxon>Bacillota</taxon>
        <taxon>Bacilli</taxon>
        <taxon>Lactobacillales</taxon>
        <taxon>Streptococcaceae</taxon>
        <taxon>Streptococcus</taxon>
    </lineage>
</organism>
<accession>A0A4F2RGR4</accession>
<protein>
    <submittedName>
        <fullName evidence="1">Uncharacterized protein</fullName>
    </submittedName>
</protein>
<dbReference type="EMBL" id="CAANCB010000001">
    <property type="protein sequence ID" value="VKB45701.1"/>
    <property type="molecule type" value="Genomic_DNA"/>
</dbReference>
<comment type="caution">
    <text evidence="1">The sequence shown here is derived from an EMBL/GenBank/DDBJ whole genome shotgun (WGS) entry which is preliminary data.</text>
</comment>
<proteinExistence type="predicted"/>
<sequence length="102" mass="12289">MQAFYVKKEKKLSNDYHKINTGNQSIFYENVKDNEIKDFLTKVSNLFFKEFLMKQSKTINLKLAIKWIEYFFCKTLDIFLKHDKIIVVRADKIAFKQEQNVI</sequence>